<dbReference type="PROSITE" id="PS50003">
    <property type="entry name" value="PH_DOMAIN"/>
    <property type="match status" value="1"/>
</dbReference>
<dbReference type="InterPro" id="IPR001849">
    <property type="entry name" value="PH_domain"/>
</dbReference>
<evidence type="ECO:0000313" key="4">
    <source>
        <dbReference type="EMBL" id="CCK71012.1"/>
    </source>
</evidence>
<evidence type="ECO:0000313" key="5">
    <source>
        <dbReference type="Proteomes" id="UP000006310"/>
    </source>
</evidence>
<evidence type="ECO:0000256" key="1">
    <source>
        <dbReference type="ARBA" id="ARBA00022618"/>
    </source>
</evidence>
<evidence type="ECO:0000259" key="3">
    <source>
        <dbReference type="PROSITE" id="PS50003"/>
    </source>
</evidence>
<keyword evidence="5" id="KW-1185">Reference proteome</keyword>
<protein>
    <recommendedName>
        <fullName evidence="3">PH domain-containing protein</fullName>
    </recommendedName>
</protein>
<proteinExistence type="predicted"/>
<keyword evidence="2" id="KW-0131">Cell cycle</keyword>
<dbReference type="SUPFAM" id="SSF50729">
    <property type="entry name" value="PH domain-like"/>
    <property type="match status" value="1"/>
</dbReference>
<sequence length="707" mass="79219">MTSIGKHQSNAEELMGSLVQEIDNELSLQVSNAISQPEANGIGDDTMAMLAHFNTKESESRATRVTSQVNKMVQEIEAVQGNNLPPLESQKPMFRASSLAQLLNTSVNEQQNSTMDSSSKENIEWRVSSTAAETPVNSQFSIESPSTTVHTTDSRNHVASPFHQLGSTKSALILPPKQQASISVAAAQKNRDRLSILSSISSADAESLWTMDAECDTEELANPVNLQYEKTRSKVQRPRLVSMAHTSEPNSKVDKEDDNTLSDLETDLRNEFGKSFVDMFNVFDEDHSILSKASSETSMEDNAEAQNTPSTRFASPMIVPQHVSSPFKVVNSPRKVLGTSPIKQAIAPVEEMLPICGSPKNISQETPVVKKEPLVNFGTLYLRLLDLGKFNLEGIKYRNAKYSLHLNLGGRTKQVSKDVPFPASGKIDIQKELSFVIDETFKANTKFQLTMILKYDRLQDQTIEVVKKVPLGKKTLFGKRKYVYEKKVVYQPVEFDTWDNIMGPQKQYGICTFQVDEEFLVKAKFKDFLSQQQLRNEWTKEYASYKVGLLTVEACFIERTSNEECIPDHSDRAHRIVEKYMKQCSVTHDGYLLQEGGDLPMGILKKRYFILHGTKLIGHHENSHSPVIEINLLNAAEVTSSLDNKITRNFTDAILFGTSLTVHFQDGARITLICGTTNEEIDKWYYALSEVIALNIARQPWVKSLAS</sequence>
<dbReference type="GO" id="GO:0000142">
    <property type="term" value="C:cellular bud neck contractile ring"/>
    <property type="evidence" value="ECO:0007669"/>
    <property type="project" value="TreeGrafter"/>
</dbReference>
<dbReference type="eggNOG" id="ENOG502REBM">
    <property type="taxonomic scope" value="Eukaryota"/>
</dbReference>
<feature type="domain" description="PH" evidence="3">
    <location>
        <begin position="585"/>
        <end position="693"/>
    </location>
</feature>
<dbReference type="InterPro" id="IPR011993">
    <property type="entry name" value="PH-like_dom_sf"/>
</dbReference>
<reference evidence="5" key="2">
    <citation type="submission" date="2012-08" db="EMBL/GenBank/DDBJ databases">
        <title>Genome sequence of Kazachstania naganishii.</title>
        <authorList>
            <person name="Gordon J.L."/>
            <person name="Armisen D."/>
            <person name="Proux-Wera E."/>
            <person name="OhEigeartaigh S.S."/>
            <person name="Byrne K.P."/>
            <person name="Wolfe K.H."/>
        </authorList>
    </citation>
    <scope>NUCLEOTIDE SEQUENCE [LARGE SCALE GENOMIC DNA]</scope>
    <source>
        <strain evidence="5">ATCC MYA-139 / BCRC 22969 / CBS 8797 / CCRC 22969 / KCTC 17520 / NBRC 10181 / NCYC 3082</strain>
    </source>
</reference>
<keyword evidence="1" id="KW-0132">Cell division</keyword>
<dbReference type="OrthoDB" id="2123378at2759"/>
<organism evidence="4 5">
    <name type="scientific">Huiozyma naganishii (strain ATCC MYA-139 / BCRC 22969 / CBS 8797 / KCTC 17520 / NBRC 10181 / NCYC 3082 / Yp74L-3)</name>
    <name type="common">Yeast</name>
    <name type="synonym">Kazachstania naganishii</name>
    <dbReference type="NCBI Taxonomy" id="1071383"/>
    <lineage>
        <taxon>Eukaryota</taxon>
        <taxon>Fungi</taxon>
        <taxon>Dikarya</taxon>
        <taxon>Ascomycota</taxon>
        <taxon>Saccharomycotina</taxon>
        <taxon>Saccharomycetes</taxon>
        <taxon>Saccharomycetales</taxon>
        <taxon>Saccharomycetaceae</taxon>
        <taxon>Huiozyma</taxon>
    </lineage>
</organism>
<dbReference type="Gene3D" id="2.30.29.30">
    <property type="entry name" value="Pleckstrin-homology domain (PH domain)/Phosphotyrosine-binding domain (PTB)"/>
    <property type="match status" value="1"/>
</dbReference>
<dbReference type="HOGENOM" id="CLU_390319_0_0_1"/>
<dbReference type="Proteomes" id="UP000006310">
    <property type="component" value="Chromosome 6"/>
</dbReference>
<accession>J7S0J2</accession>
<dbReference type="GO" id="GO:0007120">
    <property type="term" value="P:axial cellular bud site selection"/>
    <property type="evidence" value="ECO:0007669"/>
    <property type="project" value="TreeGrafter"/>
</dbReference>
<name>J7S0J2_HUIN7</name>
<dbReference type="GO" id="GO:0005525">
    <property type="term" value="F:GTP binding"/>
    <property type="evidence" value="ECO:0007669"/>
    <property type="project" value="TreeGrafter"/>
</dbReference>
<gene>
    <name evidence="4" type="primary">KNAG0F03500</name>
    <name evidence="4" type="ordered locus">KNAG_0F03500</name>
</gene>
<dbReference type="RefSeq" id="XP_022465258.1">
    <property type="nucleotide sequence ID" value="XM_022608799.1"/>
</dbReference>
<dbReference type="Pfam" id="PF00169">
    <property type="entry name" value="PH"/>
    <property type="match status" value="1"/>
</dbReference>
<dbReference type="AlphaFoldDB" id="J7S0J2"/>
<dbReference type="SMART" id="SM00233">
    <property type="entry name" value="PH"/>
    <property type="match status" value="1"/>
</dbReference>
<dbReference type="GeneID" id="34526727"/>
<dbReference type="EMBL" id="HE978319">
    <property type="protein sequence ID" value="CCK71012.1"/>
    <property type="molecule type" value="Genomic_DNA"/>
</dbReference>
<dbReference type="PANTHER" id="PTHR36100:SF1">
    <property type="entry name" value="BUD SITE SELECTION PROTEIN 4"/>
    <property type="match status" value="1"/>
</dbReference>
<dbReference type="STRING" id="1071383.J7S0J2"/>
<dbReference type="GO" id="GO:0097271">
    <property type="term" value="P:protein localization to bud neck"/>
    <property type="evidence" value="ECO:0007669"/>
    <property type="project" value="TreeGrafter"/>
</dbReference>
<evidence type="ECO:0000256" key="2">
    <source>
        <dbReference type="ARBA" id="ARBA00023306"/>
    </source>
</evidence>
<reference evidence="4 5" key="1">
    <citation type="journal article" date="2011" name="Proc. Natl. Acad. Sci. U.S.A.">
        <title>Evolutionary erosion of yeast sex chromosomes by mating-type switching accidents.</title>
        <authorList>
            <person name="Gordon J.L."/>
            <person name="Armisen D."/>
            <person name="Proux-Wera E."/>
            <person name="Oheigeartaigh S.S."/>
            <person name="Byrne K.P."/>
            <person name="Wolfe K.H."/>
        </authorList>
    </citation>
    <scope>NUCLEOTIDE SEQUENCE [LARGE SCALE GENOMIC DNA]</scope>
    <source>
        <strain evidence="5">ATCC MYA-139 / BCRC 22969 / CBS 8797 / CCRC 22969 / KCTC 17520 / NBRC 10181 / NCYC 3082</strain>
    </source>
</reference>
<dbReference type="KEGG" id="kng:KNAG_0F03500"/>
<dbReference type="InterPro" id="IPR052007">
    <property type="entry name" value="Bud4"/>
</dbReference>
<dbReference type="PANTHER" id="PTHR36100">
    <property type="entry name" value="BUD SITE SELECTION PROTEIN 4"/>
    <property type="match status" value="1"/>
</dbReference>